<name>A0A448YH18_BRENA</name>
<proteinExistence type="inferred from homology"/>
<evidence type="ECO:0000256" key="2">
    <source>
        <dbReference type="SAM" id="MobiDB-lite"/>
    </source>
</evidence>
<gene>
    <name evidence="4" type="ORF">BRENAR_LOCUS934</name>
</gene>
<dbReference type="Proteomes" id="UP000290900">
    <property type="component" value="Unassembled WGS sequence"/>
</dbReference>
<feature type="region of interest" description="Disordered" evidence="2">
    <location>
        <begin position="520"/>
        <end position="540"/>
    </location>
</feature>
<dbReference type="PRINTS" id="PR00114">
    <property type="entry name" value="STPHPHTASE"/>
</dbReference>
<dbReference type="OrthoDB" id="5593063at2759"/>
<dbReference type="InterPro" id="IPR029052">
    <property type="entry name" value="Metallo-depent_PP-like"/>
</dbReference>
<comment type="similarity">
    <text evidence="1">Belongs to the PPP phosphatase family.</text>
</comment>
<accession>A0A448YH18</accession>
<dbReference type="SMART" id="SM00156">
    <property type="entry name" value="PP2Ac"/>
    <property type="match status" value="1"/>
</dbReference>
<sequence length="564" mass="64408">MVRIHIDPSAPEAEQNSEKIQRAISKLRNRQLPPVTDPTVYVDDHGKKFVTTERIVTVVEQPESRIPPDEKLYNDGVLDFKFLRSHFLRQGRLSEAQVLAILNSAADVFSAEPSLLHVKCPAVVVGDIHGQYYDLDTMLNLCPDLGSTQYLFLGDYVDRGDCSVEVLLLLYAMKLNFPDSFWMIRGNHESRRMTEYFTFKTECRLKYSLDVYNAALRSFKVMPIAAVLNDQFLCVHGGISKKLRTLEDINDVNRFRYDFPSSGLFCDLVWSDPSPEYDTSKGDREPLFRPNTERNCSYYYSFTALNDFLNRNNLLGVIRGHQPQDSGYRLYRKSETTQFPTLITLFSAPNYCHTYRNKAAALLYDGNTFNIKQFEASETAPYFLPDFMNVFEWSAPFVCEKVIDIMMCLLNVCTEDELSEGTKVAREVEEEEEAEVSSAATPSAVNSLSLIHRKVLSKVNMKAKLAAIGRTARMLNVLREEAEKMEQLRDAKNGKLPRGVLMNGRDELHDHLKSFSDARAADLSNESLPPVQEELDRQEEEKAMRYKQFIEEGSSDVESDDVIL</sequence>
<evidence type="ECO:0000259" key="3">
    <source>
        <dbReference type="PROSITE" id="PS00125"/>
    </source>
</evidence>
<dbReference type="InterPro" id="IPR006186">
    <property type="entry name" value="Ser/Thr-sp_prot-phosphatase"/>
</dbReference>
<organism evidence="4 5">
    <name type="scientific">Brettanomyces naardenensis</name>
    <name type="common">Yeast</name>
    <dbReference type="NCBI Taxonomy" id="13370"/>
    <lineage>
        <taxon>Eukaryota</taxon>
        <taxon>Fungi</taxon>
        <taxon>Dikarya</taxon>
        <taxon>Ascomycota</taxon>
        <taxon>Saccharomycotina</taxon>
        <taxon>Pichiomycetes</taxon>
        <taxon>Pichiales</taxon>
        <taxon>Pichiaceae</taxon>
        <taxon>Brettanomyces</taxon>
    </lineage>
</organism>
<keyword evidence="5" id="KW-1185">Reference proteome</keyword>
<dbReference type="GO" id="GO:0033192">
    <property type="term" value="F:calmodulin-dependent protein phosphatase activity"/>
    <property type="evidence" value="ECO:0007669"/>
    <property type="project" value="InterPro"/>
</dbReference>
<dbReference type="EMBL" id="CAACVR010000002">
    <property type="protein sequence ID" value="VEU20199.1"/>
    <property type="molecule type" value="Genomic_DNA"/>
</dbReference>
<dbReference type="STRING" id="13370.A0A448YH18"/>
<dbReference type="Gene3D" id="3.60.21.10">
    <property type="match status" value="1"/>
</dbReference>
<dbReference type="PROSITE" id="PS00125">
    <property type="entry name" value="SER_THR_PHOSPHATASE"/>
    <property type="match status" value="1"/>
</dbReference>
<dbReference type="GO" id="GO:0097720">
    <property type="term" value="P:calcineurin-mediated signaling"/>
    <property type="evidence" value="ECO:0007669"/>
    <property type="project" value="InterPro"/>
</dbReference>
<keyword evidence="1" id="KW-0378">Hydrolase</keyword>
<protein>
    <recommendedName>
        <fullName evidence="1">Serine/threonine-protein phosphatase</fullName>
        <ecNumber evidence="1">3.1.3.16</ecNumber>
    </recommendedName>
</protein>
<dbReference type="SUPFAM" id="SSF56300">
    <property type="entry name" value="Metallo-dependent phosphatases"/>
    <property type="match status" value="1"/>
</dbReference>
<dbReference type="PANTHER" id="PTHR45673">
    <property type="entry name" value="SERINE/THREONINE-PROTEIN PHOSPHATASE 2B CATALYTIC SUBUNIT 1-RELATED"/>
    <property type="match status" value="1"/>
</dbReference>
<dbReference type="InterPro" id="IPR043360">
    <property type="entry name" value="PP2B"/>
</dbReference>
<dbReference type="InParanoid" id="A0A448YH18"/>
<evidence type="ECO:0000313" key="4">
    <source>
        <dbReference type="EMBL" id="VEU20199.1"/>
    </source>
</evidence>
<evidence type="ECO:0000313" key="5">
    <source>
        <dbReference type="Proteomes" id="UP000290900"/>
    </source>
</evidence>
<dbReference type="Pfam" id="PF00149">
    <property type="entry name" value="Metallophos"/>
    <property type="match status" value="1"/>
</dbReference>
<evidence type="ECO:0000256" key="1">
    <source>
        <dbReference type="RuleBase" id="RU004273"/>
    </source>
</evidence>
<dbReference type="InterPro" id="IPR004843">
    <property type="entry name" value="Calcineurin-like_PHP"/>
</dbReference>
<reference evidence="4 5" key="1">
    <citation type="submission" date="2018-12" db="EMBL/GenBank/DDBJ databases">
        <authorList>
            <person name="Tiukova I."/>
            <person name="Dainat J."/>
        </authorList>
    </citation>
    <scope>NUCLEOTIDE SEQUENCE [LARGE SCALE GENOMIC DNA]</scope>
</reference>
<comment type="catalytic activity">
    <reaction evidence="1">
        <text>O-phospho-L-threonyl-[protein] + H2O = L-threonyl-[protein] + phosphate</text>
        <dbReference type="Rhea" id="RHEA:47004"/>
        <dbReference type="Rhea" id="RHEA-COMP:11060"/>
        <dbReference type="Rhea" id="RHEA-COMP:11605"/>
        <dbReference type="ChEBI" id="CHEBI:15377"/>
        <dbReference type="ChEBI" id="CHEBI:30013"/>
        <dbReference type="ChEBI" id="CHEBI:43474"/>
        <dbReference type="ChEBI" id="CHEBI:61977"/>
        <dbReference type="EC" id="3.1.3.16"/>
    </reaction>
</comment>
<feature type="domain" description="Serine/threonine specific protein phosphatases" evidence="3">
    <location>
        <begin position="184"/>
        <end position="189"/>
    </location>
</feature>
<dbReference type="EC" id="3.1.3.16" evidence="1"/>
<dbReference type="AlphaFoldDB" id="A0A448YH18"/>